<dbReference type="AlphaFoldDB" id="A0A8J2MKV7"/>
<evidence type="ECO:0000256" key="5">
    <source>
        <dbReference type="ARBA" id="ARBA00023015"/>
    </source>
</evidence>
<feature type="region of interest" description="Disordered" evidence="9">
    <location>
        <begin position="51"/>
        <end position="82"/>
    </location>
</feature>
<keyword evidence="6" id="KW-0804">Transcription</keyword>
<keyword evidence="3 8" id="KW-0863">Zinc-finger</keyword>
<evidence type="ECO:0000256" key="6">
    <source>
        <dbReference type="ARBA" id="ARBA00023163"/>
    </source>
</evidence>
<dbReference type="OrthoDB" id="7699906at2759"/>
<evidence type="ECO:0000256" key="2">
    <source>
        <dbReference type="ARBA" id="ARBA00022723"/>
    </source>
</evidence>
<keyword evidence="12" id="KW-1185">Reference proteome</keyword>
<organism evidence="11 12">
    <name type="scientific">Cotesia congregata</name>
    <name type="common">Parasitoid wasp</name>
    <name type="synonym">Apanteles congregatus</name>
    <dbReference type="NCBI Taxonomy" id="51543"/>
    <lineage>
        <taxon>Eukaryota</taxon>
        <taxon>Metazoa</taxon>
        <taxon>Ecdysozoa</taxon>
        <taxon>Arthropoda</taxon>
        <taxon>Hexapoda</taxon>
        <taxon>Insecta</taxon>
        <taxon>Pterygota</taxon>
        <taxon>Neoptera</taxon>
        <taxon>Endopterygota</taxon>
        <taxon>Hymenoptera</taxon>
        <taxon>Apocrita</taxon>
        <taxon>Ichneumonoidea</taxon>
        <taxon>Braconidae</taxon>
        <taxon>Microgastrinae</taxon>
        <taxon>Cotesia</taxon>
    </lineage>
</organism>
<evidence type="ECO:0000313" key="12">
    <source>
        <dbReference type="Proteomes" id="UP000786811"/>
    </source>
</evidence>
<dbReference type="InterPro" id="IPR052035">
    <property type="entry name" value="ZnF_BED_domain_contain"/>
</dbReference>
<sequence>MAPSAVWIYFKKVNKRSHVQCNQCAKQLKYNNSTTSLIKHLQKAHNIEITAANQNRPRTMSEKDSDDEITVSQPKQPRLSEVSNQLVPLSTSSNSVLSSESERPIFQGPIDRCINNTTSFSVGGHSNNDVTTALIYMIAVDNLPLCTPEKKGFRMFVKKLQPLYKIPCEPTITGRMKSMYDELKIKVTGELKEADSICLTTDIWTHQHTMCSYLGLTAHYLKGYEMTSYELGAYHLTERKTISYLMERLSKICEEWGIEESKISAVLSDGGANIKGAIKQLFGEAKDVSYFGHTLNNIGQNLIEVNVTRPASEADQSEMLESLDEDDSDAENDLNINEKSQLRKLIIKM</sequence>
<proteinExistence type="predicted"/>
<dbReference type="SUPFAM" id="SSF57667">
    <property type="entry name" value="beta-beta-alpha zinc fingers"/>
    <property type="match status" value="1"/>
</dbReference>
<keyword evidence="4" id="KW-0862">Zinc</keyword>
<dbReference type="InterPro" id="IPR012337">
    <property type="entry name" value="RNaseH-like_sf"/>
</dbReference>
<dbReference type="GO" id="GO:0008270">
    <property type="term" value="F:zinc ion binding"/>
    <property type="evidence" value="ECO:0007669"/>
    <property type="project" value="UniProtKB-KW"/>
</dbReference>
<accession>A0A8J2MKV7</accession>
<evidence type="ECO:0000256" key="8">
    <source>
        <dbReference type="PROSITE-ProRule" id="PRU00027"/>
    </source>
</evidence>
<evidence type="ECO:0000256" key="7">
    <source>
        <dbReference type="ARBA" id="ARBA00023242"/>
    </source>
</evidence>
<dbReference type="Proteomes" id="UP000786811">
    <property type="component" value="Unassembled WGS sequence"/>
</dbReference>
<evidence type="ECO:0000259" key="10">
    <source>
        <dbReference type="PROSITE" id="PS50808"/>
    </source>
</evidence>
<keyword evidence="7" id="KW-0539">Nucleus</keyword>
<dbReference type="InterPro" id="IPR003656">
    <property type="entry name" value="Znf_BED"/>
</dbReference>
<dbReference type="PANTHER" id="PTHR46481:SF10">
    <property type="entry name" value="ZINC FINGER BED DOMAIN-CONTAINING PROTEIN 39"/>
    <property type="match status" value="1"/>
</dbReference>
<protein>
    <submittedName>
        <fullName evidence="11">Similar to ZBED6: Zinc finger BED domain-containing protein 6 (Homo sapiens)</fullName>
    </submittedName>
</protein>
<reference evidence="11" key="1">
    <citation type="submission" date="2021-04" db="EMBL/GenBank/DDBJ databases">
        <authorList>
            <person name="Chebbi M.A.C M."/>
        </authorList>
    </citation>
    <scope>NUCLEOTIDE SEQUENCE</scope>
</reference>
<dbReference type="PROSITE" id="PS50808">
    <property type="entry name" value="ZF_BED"/>
    <property type="match status" value="1"/>
</dbReference>
<keyword evidence="5" id="KW-0805">Transcription regulation</keyword>
<dbReference type="PANTHER" id="PTHR46481">
    <property type="entry name" value="ZINC FINGER BED DOMAIN-CONTAINING PROTEIN 4"/>
    <property type="match status" value="1"/>
</dbReference>
<dbReference type="SUPFAM" id="SSF53098">
    <property type="entry name" value="Ribonuclease H-like"/>
    <property type="match status" value="1"/>
</dbReference>
<keyword evidence="2" id="KW-0479">Metal-binding</keyword>
<evidence type="ECO:0000256" key="3">
    <source>
        <dbReference type="ARBA" id="ARBA00022771"/>
    </source>
</evidence>
<dbReference type="GO" id="GO:0005634">
    <property type="term" value="C:nucleus"/>
    <property type="evidence" value="ECO:0007669"/>
    <property type="project" value="UniProtKB-SubCell"/>
</dbReference>
<dbReference type="GO" id="GO:0003677">
    <property type="term" value="F:DNA binding"/>
    <property type="evidence" value="ECO:0007669"/>
    <property type="project" value="InterPro"/>
</dbReference>
<evidence type="ECO:0000256" key="4">
    <source>
        <dbReference type="ARBA" id="ARBA00022833"/>
    </source>
</evidence>
<comment type="caution">
    <text evidence="11">The sequence shown here is derived from an EMBL/GenBank/DDBJ whole genome shotgun (WGS) entry which is preliminary data.</text>
</comment>
<dbReference type="SMART" id="SM00614">
    <property type="entry name" value="ZnF_BED"/>
    <property type="match status" value="1"/>
</dbReference>
<feature type="compositionally biased region" description="Polar residues" evidence="9">
    <location>
        <begin position="70"/>
        <end position="82"/>
    </location>
</feature>
<dbReference type="InterPro" id="IPR036236">
    <property type="entry name" value="Znf_C2H2_sf"/>
</dbReference>
<dbReference type="Pfam" id="PF02892">
    <property type="entry name" value="zf-BED"/>
    <property type="match status" value="1"/>
</dbReference>
<evidence type="ECO:0000256" key="9">
    <source>
        <dbReference type="SAM" id="MobiDB-lite"/>
    </source>
</evidence>
<gene>
    <name evidence="11" type="ORF">HICCMSTLAB_LOCUS5701</name>
</gene>
<feature type="domain" description="BED-type" evidence="10">
    <location>
        <begin position="1"/>
        <end position="52"/>
    </location>
</feature>
<evidence type="ECO:0000256" key="1">
    <source>
        <dbReference type="ARBA" id="ARBA00004123"/>
    </source>
</evidence>
<name>A0A8J2MKV7_COTCN</name>
<dbReference type="GO" id="GO:0009791">
    <property type="term" value="P:post-embryonic development"/>
    <property type="evidence" value="ECO:0007669"/>
    <property type="project" value="UniProtKB-ARBA"/>
</dbReference>
<evidence type="ECO:0000313" key="11">
    <source>
        <dbReference type="EMBL" id="CAG5090631.1"/>
    </source>
</evidence>
<comment type="subcellular location">
    <subcellularLocation>
        <location evidence="1">Nucleus</location>
    </subcellularLocation>
</comment>
<dbReference type="EMBL" id="CAJNRD030001119">
    <property type="protein sequence ID" value="CAG5090631.1"/>
    <property type="molecule type" value="Genomic_DNA"/>
</dbReference>